<dbReference type="Proteomes" id="UP000198582">
    <property type="component" value="Unassembled WGS sequence"/>
</dbReference>
<feature type="transmembrane region" description="Helical" evidence="8">
    <location>
        <begin position="425"/>
        <end position="444"/>
    </location>
</feature>
<evidence type="ECO:0000256" key="1">
    <source>
        <dbReference type="ARBA" id="ARBA00004651"/>
    </source>
</evidence>
<feature type="transmembrane region" description="Helical" evidence="8">
    <location>
        <begin position="456"/>
        <end position="476"/>
    </location>
</feature>
<keyword evidence="5" id="KW-0573">Peptidoglycan synthesis</keyword>
<dbReference type="NCBIfam" id="TIGR01695">
    <property type="entry name" value="murJ_mviN"/>
    <property type="match status" value="1"/>
</dbReference>
<dbReference type="AlphaFoldDB" id="A0A1H8UJK3"/>
<dbReference type="PANTHER" id="PTHR47019">
    <property type="entry name" value="LIPID II FLIPPASE MURJ"/>
    <property type="match status" value="1"/>
</dbReference>
<dbReference type="InterPro" id="IPR051050">
    <property type="entry name" value="Lipid_II_flippase_MurJ/MviN"/>
</dbReference>
<evidence type="ECO:0000256" key="6">
    <source>
        <dbReference type="ARBA" id="ARBA00022989"/>
    </source>
</evidence>
<dbReference type="OrthoDB" id="9786339at2"/>
<dbReference type="EMBL" id="FOEF01000003">
    <property type="protein sequence ID" value="SEP03410.1"/>
    <property type="molecule type" value="Genomic_DNA"/>
</dbReference>
<feature type="transmembrane region" description="Helical" evidence="8">
    <location>
        <begin position="226"/>
        <end position="246"/>
    </location>
</feature>
<keyword evidence="3 8" id="KW-0812">Transmembrane</keyword>
<feature type="transmembrane region" description="Helical" evidence="8">
    <location>
        <begin position="79"/>
        <end position="102"/>
    </location>
</feature>
<dbReference type="GO" id="GO:0015648">
    <property type="term" value="F:lipid-linked peptidoglycan transporter activity"/>
    <property type="evidence" value="ECO:0007669"/>
    <property type="project" value="TreeGrafter"/>
</dbReference>
<evidence type="ECO:0000256" key="4">
    <source>
        <dbReference type="ARBA" id="ARBA00022960"/>
    </source>
</evidence>
<feature type="transmembrane region" description="Helical" evidence="8">
    <location>
        <begin position="380"/>
        <end position="405"/>
    </location>
</feature>
<dbReference type="GO" id="GO:0009252">
    <property type="term" value="P:peptidoglycan biosynthetic process"/>
    <property type="evidence" value="ECO:0007669"/>
    <property type="project" value="UniProtKB-KW"/>
</dbReference>
<dbReference type="STRING" id="394193.SAMN04489732_103320"/>
<feature type="transmembrane region" description="Helical" evidence="8">
    <location>
        <begin position="258"/>
        <end position="280"/>
    </location>
</feature>
<comment type="subcellular location">
    <subcellularLocation>
        <location evidence="1">Cell membrane</location>
        <topology evidence="1">Multi-pass membrane protein</topology>
    </subcellularLocation>
</comment>
<keyword evidence="6 8" id="KW-1133">Transmembrane helix</keyword>
<dbReference type="GO" id="GO:0008360">
    <property type="term" value="P:regulation of cell shape"/>
    <property type="evidence" value="ECO:0007669"/>
    <property type="project" value="UniProtKB-KW"/>
</dbReference>
<accession>A0A1H8UJK3</accession>
<dbReference type="CDD" id="cd13123">
    <property type="entry name" value="MATE_MurJ_like"/>
    <property type="match status" value="1"/>
</dbReference>
<feature type="transmembrane region" description="Helical" evidence="8">
    <location>
        <begin position="338"/>
        <end position="359"/>
    </location>
</feature>
<evidence type="ECO:0000256" key="2">
    <source>
        <dbReference type="ARBA" id="ARBA00022475"/>
    </source>
</evidence>
<evidence type="ECO:0000256" key="8">
    <source>
        <dbReference type="SAM" id="Phobius"/>
    </source>
</evidence>
<feature type="transmembrane region" description="Helical" evidence="8">
    <location>
        <begin position="482"/>
        <end position="504"/>
    </location>
</feature>
<sequence>MQQDDRTPPRPEEATAFIAFDASELSLPGGAHWPTRDLDVPRSYTEIAVQVAVPQAPPSPIGPSASVAQSSSRLAVAALVSRITGFGWKIALALIIGTGVVNDSFNIANTLPNMVFELLLGGVLSSVVIPLLVRSHDDADGGEAYAQRLITMALVLLALGTACAVAAAPLFTLLYVDSSSPDTSPALTTALGYLVLPQIFFYGLFALFAAILNAKNVFGPPAWAPVLNNLVVLVTLGVFYLVPGEISLSPVRMGDPKLLVLGLGVTLGIVGQAVVLIPPLLRSGFRFRWRWGIDPRLKEFGGLAAWILGYVGVSQIGLVVNTNVLTSGTGGGVTAYTYAWLLFQLPYGVIGVSLLTAFMPRMSRAAADGDTPRLVGDLSYAARLSTVLLLPCTAVLAVIGTPIGIAIFTWGKGTLADADRLGQTLAISALGLLPYAMVLLQLRVFYAMKDARTPTLIMIVMTAVKIPMLFLCQGLLDREHIVLGAMLVNGATYVIGAVVGQVWLWVRLGHLRSRRALRVILVTTAVSALGAGAAYLAGLVVPASLGASWQAVVRLPLEGLVGAGVSFGLLAVLKVSEFDPISRRIAGLRRARA</sequence>
<feature type="transmembrane region" description="Helical" evidence="8">
    <location>
        <begin position="195"/>
        <end position="214"/>
    </location>
</feature>
<feature type="transmembrane region" description="Helical" evidence="8">
    <location>
        <begin position="516"/>
        <end position="537"/>
    </location>
</feature>
<feature type="transmembrane region" description="Helical" evidence="8">
    <location>
        <begin position="114"/>
        <end position="133"/>
    </location>
</feature>
<proteinExistence type="predicted"/>
<gene>
    <name evidence="9" type="ORF">SAMN04489732_103320</name>
</gene>
<evidence type="ECO:0000256" key="5">
    <source>
        <dbReference type="ARBA" id="ARBA00022984"/>
    </source>
</evidence>
<feature type="transmembrane region" description="Helical" evidence="8">
    <location>
        <begin position="557"/>
        <end position="575"/>
    </location>
</feature>
<dbReference type="InterPro" id="IPR004268">
    <property type="entry name" value="MurJ"/>
</dbReference>
<dbReference type="PRINTS" id="PR01806">
    <property type="entry name" value="VIRFACTRMVIN"/>
</dbReference>
<keyword evidence="4" id="KW-0133">Cell shape</keyword>
<keyword evidence="10" id="KW-1185">Reference proteome</keyword>
<reference evidence="9 10" key="1">
    <citation type="submission" date="2016-10" db="EMBL/GenBank/DDBJ databases">
        <authorList>
            <person name="de Groot N.N."/>
        </authorList>
    </citation>
    <scope>NUCLEOTIDE SEQUENCE [LARGE SCALE GENOMIC DNA]</scope>
    <source>
        <strain evidence="9 10">DSM 44993</strain>
    </source>
</reference>
<feature type="transmembrane region" description="Helical" evidence="8">
    <location>
        <begin position="300"/>
        <end position="318"/>
    </location>
</feature>
<dbReference type="PANTHER" id="PTHR47019:SF1">
    <property type="entry name" value="LIPID II FLIPPASE MURJ"/>
    <property type="match status" value="1"/>
</dbReference>
<feature type="transmembrane region" description="Helical" evidence="8">
    <location>
        <begin position="154"/>
        <end position="175"/>
    </location>
</feature>
<dbReference type="RefSeq" id="WP_091615448.1">
    <property type="nucleotide sequence ID" value="NZ_FOEF01000003.1"/>
</dbReference>
<dbReference type="GO" id="GO:0005886">
    <property type="term" value="C:plasma membrane"/>
    <property type="evidence" value="ECO:0007669"/>
    <property type="project" value="UniProtKB-SubCell"/>
</dbReference>
<dbReference type="Pfam" id="PF03023">
    <property type="entry name" value="MurJ"/>
    <property type="match status" value="1"/>
</dbReference>
<keyword evidence="7 8" id="KW-0472">Membrane</keyword>
<organism evidence="9 10">
    <name type="scientific">Amycolatopsis saalfeldensis</name>
    <dbReference type="NCBI Taxonomy" id="394193"/>
    <lineage>
        <taxon>Bacteria</taxon>
        <taxon>Bacillati</taxon>
        <taxon>Actinomycetota</taxon>
        <taxon>Actinomycetes</taxon>
        <taxon>Pseudonocardiales</taxon>
        <taxon>Pseudonocardiaceae</taxon>
        <taxon>Amycolatopsis</taxon>
    </lineage>
</organism>
<dbReference type="GO" id="GO:0034204">
    <property type="term" value="P:lipid translocation"/>
    <property type="evidence" value="ECO:0007669"/>
    <property type="project" value="TreeGrafter"/>
</dbReference>
<protein>
    <submittedName>
        <fullName evidence="9">Putative peptidoglycan lipid II flippase</fullName>
    </submittedName>
</protein>
<keyword evidence="2" id="KW-1003">Cell membrane</keyword>
<evidence type="ECO:0000256" key="3">
    <source>
        <dbReference type="ARBA" id="ARBA00022692"/>
    </source>
</evidence>
<evidence type="ECO:0000256" key="7">
    <source>
        <dbReference type="ARBA" id="ARBA00023136"/>
    </source>
</evidence>
<evidence type="ECO:0000313" key="10">
    <source>
        <dbReference type="Proteomes" id="UP000198582"/>
    </source>
</evidence>
<evidence type="ECO:0000313" key="9">
    <source>
        <dbReference type="EMBL" id="SEP03410.1"/>
    </source>
</evidence>
<name>A0A1H8UJK3_9PSEU</name>